<keyword evidence="3" id="KW-1185">Reference proteome</keyword>
<feature type="region of interest" description="Disordered" evidence="1">
    <location>
        <begin position="78"/>
        <end position="117"/>
    </location>
</feature>
<name>A0A1J7IX48_9PEZI</name>
<feature type="region of interest" description="Disordered" evidence="1">
    <location>
        <begin position="15"/>
        <end position="40"/>
    </location>
</feature>
<feature type="compositionally biased region" description="Polar residues" evidence="1">
    <location>
        <begin position="91"/>
        <end position="111"/>
    </location>
</feature>
<protein>
    <submittedName>
        <fullName evidence="2">Uncharacterized protein</fullName>
    </submittedName>
</protein>
<dbReference type="EMBL" id="KV875145">
    <property type="protein sequence ID" value="OIW22160.1"/>
    <property type="molecule type" value="Genomic_DNA"/>
</dbReference>
<dbReference type="Proteomes" id="UP000182658">
    <property type="component" value="Unassembled WGS sequence"/>
</dbReference>
<evidence type="ECO:0000313" key="2">
    <source>
        <dbReference type="EMBL" id="OIW22160.1"/>
    </source>
</evidence>
<reference evidence="2 3" key="1">
    <citation type="submission" date="2016-10" db="EMBL/GenBank/DDBJ databases">
        <title>Draft genome sequence of Coniochaeta ligniaria NRRL30616, a lignocellulolytic fungus for bioabatement of inhibitors in plant biomass hydrolysates.</title>
        <authorList>
            <consortium name="DOE Joint Genome Institute"/>
            <person name="Jimenez D.J."/>
            <person name="Hector R.E."/>
            <person name="Riley R."/>
            <person name="Sun H."/>
            <person name="Grigoriev I.V."/>
            <person name="Van Elsas J.D."/>
            <person name="Nichols N.N."/>
        </authorList>
    </citation>
    <scope>NUCLEOTIDE SEQUENCE [LARGE SCALE GENOMIC DNA]</scope>
    <source>
        <strain evidence="2 3">NRRL 30616</strain>
    </source>
</reference>
<accession>A0A1J7IX48</accession>
<gene>
    <name evidence="2" type="ORF">CONLIGDRAFT_367841</name>
</gene>
<proteinExistence type="predicted"/>
<evidence type="ECO:0000256" key="1">
    <source>
        <dbReference type="SAM" id="MobiDB-lite"/>
    </source>
</evidence>
<sequence length="117" mass="12775">MIIIRAKTMTAATTRTTTRTPYSDCTSVCETSRSGSMRRGNHELFQHSLKLQQQASDLNALKQQLEAANWRVNDTGVTAARQSQKKRLLGAQSSVTPATPRTQSSTQSSECRLSCGG</sequence>
<feature type="compositionally biased region" description="Polar residues" evidence="1">
    <location>
        <begin position="21"/>
        <end position="35"/>
    </location>
</feature>
<dbReference type="AlphaFoldDB" id="A0A1J7IX48"/>
<dbReference type="InParanoid" id="A0A1J7IX48"/>
<evidence type="ECO:0000313" key="3">
    <source>
        <dbReference type="Proteomes" id="UP000182658"/>
    </source>
</evidence>
<organism evidence="2 3">
    <name type="scientific">Coniochaeta ligniaria NRRL 30616</name>
    <dbReference type="NCBI Taxonomy" id="1408157"/>
    <lineage>
        <taxon>Eukaryota</taxon>
        <taxon>Fungi</taxon>
        <taxon>Dikarya</taxon>
        <taxon>Ascomycota</taxon>
        <taxon>Pezizomycotina</taxon>
        <taxon>Sordariomycetes</taxon>
        <taxon>Sordariomycetidae</taxon>
        <taxon>Coniochaetales</taxon>
        <taxon>Coniochaetaceae</taxon>
        <taxon>Coniochaeta</taxon>
    </lineage>
</organism>